<proteinExistence type="predicted"/>
<dbReference type="AntiFam" id="ANF00209">
    <property type="entry name" value="Shadow ORF (opposite thrS)"/>
</dbReference>
<name>A0A644YWP6_9ZZZZ</name>
<protein>
    <submittedName>
        <fullName evidence="1">Uncharacterized protein</fullName>
    </submittedName>
</protein>
<gene>
    <name evidence="1" type="ORF">SDC9_79592</name>
</gene>
<organism evidence="1">
    <name type="scientific">bioreactor metagenome</name>
    <dbReference type="NCBI Taxonomy" id="1076179"/>
    <lineage>
        <taxon>unclassified sequences</taxon>
        <taxon>metagenomes</taxon>
        <taxon>ecological metagenomes</taxon>
    </lineage>
</organism>
<comment type="caution">
    <text evidence="1">The sequence shown here is derived from an EMBL/GenBank/DDBJ whole genome shotgun (WGS) entry which is preliminary data.</text>
</comment>
<dbReference type="EMBL" id="VSSQ01006533">
    <property type="protein sequence ID" value="MPM33025.1"/>
    <property type="molecule type" value="Genomic_DNA"/>
</dbReference>
<dbReference type="AlphaFoldDB" id="A0A644YWP6"/>
<reference evidence="1" key="1">
    <citation type="submission" date="2019-08" db="EMBL/GenBank/DDBJ databases">
        <authorList>
            <person name="Kucharzyk K."/>
            <person name="Murdoch R.W."/>
            <person name="Higgins S."/>
            <person name="Loffler F."/>
        </authorList>
    </citation>
    <scope>NUCLEOTIDE SEQUENCE</scope>
</reference>
<sequence>MRTAAQIGKISLCVCGYGPVFQLADKFYLVVFIAVGENFDSIGFRYAFSPYLFFSRNKFHHFLFDGGKIGFFNGDAFARVHIVVKPVLNSRADTKFYTRIKLLQGLCH</sequence>
<evidence type="ECO:0000313" key="1">
    <source>
        <dbReference type="EMBL" id="MPM33025.1"/>
    </source>
</evidence>
<accession>A0A644YWP6</accession>